<name>A0A803KNT2_CHEQI</name>
<keyword evidence="5" id="KW-1185">Reference proteome</keyword>
<feature type="domain" description="DUF4378" evidence="2">
    <location>
        <begin position="723"/>
        <end position="872"/>
    </location>
</feature>
<evidence type="ECO:0000259" key="3">
    <source>
        <dbReference type="Pfam" id="PF14383"/>
    </source>
</evidence>
<feature type="region of interest" description="Disordered" evidence="1">
    <location>
        <begin position="423"/>
        <end position="472"/>
    </location>
</feature>
<dbReference type="Pfam" id="PF14383">
    <property type="entry name" value="VARLMGL"/>
    <property type="match status" value="1"/>
</dbReference>
<feature type="compositionally biased region" description="Polar residues" evidence="1">
    <location>
        <begin position="364"/>
        <end position="375"/>
    </location>
</feature>
<dbReference type="EnsemblPlants" id="AUR62000688-RA">
    <property type="protein sequence ID" value="AUR62000688-RA:cds"/>
    <property type="gene ID" value="AUR62000688"/>
</dbReference>
<feature type="region of interest" description="Disordered" evidence="1">
    <location>
        <begin position="601"/>
        <end position="621"/>
    </location>
</feature>
<evidence type="ECO:0000313" key="4">
    <source>
        <dbReference type="EnsemblPlants" id="AUR62000688-RA:cds"/>
    </source>
</evidence>
<dbReference type="OrthoDB" id="765769at2759"/>
<organism evidence="4 5">
    <name type="scientific">Chenopodium quinoa</name>
    <name type="common">Quinoa</name>
    <dbReference type="NCBI Taxonomy" id="63459"/>
    <lineage>
        <taxon>Eukaryota</taxon>
        <taxon>Viridiplantae</taxon>
        <taxon>Streptophyta</taxon>
        <taxon>Embryophyta</taxon>
        <taxon>Tracheophyta</taxon>
        <taxon>Spermatophyta</taxon>
        <taxon>Magnoliopsida</taxon>
        <taxon>eudicotyledons</taxon>
        <taxon>Gunneridae</taxon>
        <taxon>Pentapetalae</taxon>
        <taxon>Caryophyllales</taxon>
        <taxon>Chenopodiaceae</taxon>
        <taxon>Chenopodioideae</taxon>
        <taxon>Atripliceae</taxon>
        <taxon>Chenopodium</taxon>
    </lineage>
</organism>
<accession>A0A803KNT2</accession>
<dbReference type="GeneID" id="110736778"/>
<feature type="compositionally biased region" description="Polar residues" evidence="1">
    <location>
        <begin position="689"/>
        <end position="706"/>
    </location>
</feature>
<dbReference type="Pfam" id="PF14309">
    <property type="entry name" value="DUF4378"/>
    <property type="match status" value="1"/>
</dbReference>
<reference evidence="4" key="2">
    <citation type="submission" date="2021-03" db="UniProtKB">
        <authorList>
            <consortium name="EnsemblPlants"/>
        </authorList>
    </citation>
    <scope>IDENTIFICATION</scope>
</reference>
<feature type="compositionally biased region" description="Basic and acidic residues" evidence="1">
    <location>
        <begin position="427"/>
        <end position="442"/>
    </location>
</feature>
<dbReference type="RefSeq" id="XP_021772771.1">
    <property type="nucleotide sequence ID" value="XM_021917079.1"/>
</dbReference>
<feature type="compositionally biased region" description="Basic and acidic residues" evidence="1">
    <location>
        <begin position="335"/>
        <end position="347"/>
    </location>
</feature>
<evidence type="ECO:0000259" key="2">
    <source>
        <dbReference type="Pfam" id="PF14309"/>
    </source>
</evidence>
<proteinExistence type="predicted"/>
<evidence type="ECO:0000256" key="1">
    <source>
        <dbReference type="SAM" id="MobiDB-lite"/>
    </source>
</evidence>
<protein>
    <recommendedName>
        <fullName evidence="6">DUF4378 domain-containing protein</fullName>
    </recommendedName>
</protein>
<sequence>MAAEGKRSKGRFLYLFDWNAKSRKKLFSNKSDLSDVEGSSQGKDSVDNLAISQYLLRELSENGDCSSFRGSGNYSSTSSVNGDDGYGTKAPGVVARLMGLDSMPTTASCEASSFASYEPRAIGSSYYPEDDTPYEFEQHIMGYSYVPNKVEGNPWKLVDSRMRKVHGRPIERFQTEVLPPKSAKPISITHHKLLSPIKSPGFVPTKDAAYIMETAARIIDSSPQPTGRSKVSSLGSPSSSFRYQDLKEKIEAAQRSSRLPESPKTPKLAAPVQQVRGTTSERSTRKSLFKNIMSSQASGSQKAKNKGKSVPLPVQDKANVQKTIGSAYSDSRSQQQERKKLKQKEPNTQKVSSTRTPRKKSSIVLRQNNEKQNSVSHKDQSTAKTSHSDQQPRKLPPGDSCAGPSKIVSKVFVNAENGSKKVATTRLVDRRPPLNGVSEKRPSLNRMKKISRSKQLSAKDSNLSEKVLENSDEKAVQRDLALQSSSRKDMDVISFTFTSPIKKPVSQSSPSTTEAIRSNHHHHLCADSYDHVQSDTHSLSPQRGLKLIDSGSLSLLLEQKLRELTDKIGSTKSNLMMECSDTNSVSCLSESILSQDAVAPSMDHDDWSDEDQTSATCDDDFSSSMITKTSQNWEDFGGLEEQSASSTNRFEASGDSHLEHLNISNPECSMSGSCMSSTTASDVTHGHCQPSSPRSQEVTSCVSSESIHPREDESDFIDASYWELEYVRHMLHYAGLKRLRLDEDFNIIDPDLFDLLENLISTSGRTAEPCSKLERRILFNCVTESVNAKYQRAFLGSYKSWEKWGMLLQNEWLTEEVYKEILGWQNMGNLIVDELVDLDMSTQLGRWLDFEIESLEEGIDIEKEIVESLIDELVADLTV</sequence>
<dbReference type="PANTHER" id="PTHR21726:SF29">
    <property type="entry name" value="EXPRESSED PROTEIN"/>
    <property type="match status" value="1"/>
</dbReference>
<reference evidence="4" key="1">
    <citation type="journal article" date="2017" name="Nature">
        <title>The genome of Chenopodium quinoa.</title>
        <authorList>
            <person name="Jarvis D.E."/>
            <person name="Ho Y.S."/>
            <person name="Lightfoot D.J."/>
            <person name="Schmoeckel S.M."/>
            <person name="Li B."/>
            <person name="Borm T.J.A."/>
            <person name="Ohyanagi H."/>
            <person name="Mineta K."/>
            <person name="Michell C.T."/>
            <person name="Saber N."/>
            <person name="Kharbatia N.M."/>
            <person name="Rupper R.R."/>
            <person name="Sharp A.R."/>
            <person name="Dally N."/>
            <person name="Boughton B.A."/>
            <person name="Woo Y.H."/>
            <person name="Gao G."/>
            <person name="Schijlen E.G.W.M."/>
            <person name="Guo X."/>
            <person name="Momin A.A."/>
            <person name="Negrao S."/>
            <person name="Al-Babili S."/>
            <person name="Gehring C."/>
            <person name="Roessner U."/>
            <person name="Jung C."/>
            <person name="Murphy K."/>
            <person name="Arold S.T."/>
            <person name="Gojobori T."/>
            <person name="van der Linden C.G."/>
            <person name="van Loo E.N."/>
            <person name="Jellen E.N."/>
            <person name="Maughan P.J."/>
            <person name="Tester M."/>
        </authorList>
    </citation>
    <scope>NUCLEOTIDE SEQUENCE [LARGE SCALE GENOMIC DNA]</scope>
    <source>
        <strain evidence="4">cv. PI 614886</strain>
    </source>
</reference>
<dbReference type="InterPro" id="IPR025486">
    <property type="entry name" value="DUF4378"/>
</dbReference>
<feature type="compositionally biased region" description="Basic and acidic residues" evidence="1">
    <location>
        <begin position="376"/>
        <end position="392"/>
    </location>
</feature>
<dbReference type="Proteomes" id="UP000596660">
    <property type="component" value="Unplaced"/>
</dbReference>
<dbReference type="AlphaFoldDB" id="A0A803KNT2"/>
<feature type="compositionally biased region" description="Acidic residues" evidence="1">
    <location>
        <begin position="606"/>
        <end position="621"/>
    </location>
</feature>
<feature type="compositionally biased region" description="Basic and acidic residues" evidence="1">
    <location>
        <begin position="462"/>
        <end position="472"/>
    </location>
</feature>
<dbReference type="KEGG" id="cqi:110736778"/>
<feature type="domain" description="DUF3741" evidence="3">
    <location>
        <begin position="78"/>
        <end position="106"/>
    </location>
</feature>
<dbReference type="OMA" id="EGMEECS"/>
<feature type="region of interest" description="Disordered" evidence="1">
    <location>
        <begin position="685"/>
        <end position="706"/>
    </location>
</feature>
<gene>
    <name evidence="4" type="primary">LOC110736778</name>
</gene>
<evidence type="ECO:0000313" key="5">
    <source>
        <dbReference type="Proteomes" id="UP000596660"/>
    </source>
</evidence>
<feature type="compositionally biased region" description="Polar residues" evidence="1">
    <location>
        <begin position="318"/>
        <end position="330"/>
    </location>
</feature>
<dbReference type="PANTHER" id="PTHR21726">
    <property type="entry name" value="PHOSPHATIDYLINOSITOL N-ACETYLGLUCOSAMINYLTRANSFERASE SUBUNIT P DOWN SYNDROME CRITICAL REGION PROTEIN 5 -RELATED"/>
    <property type="match status" value="1"/>
</dbReference>
<dbReference type="Gramene" id="AUR62000688-RA">
    <property type="protein sequence ID" value="AUR62000688-RA:cds"/>
    <property type="gene ID" value="AUR62000688"/>
</dbReference>
<feature type="region of interest" description="Disordered" evidence="1">
    <location>
        <begin position="221"/>
        <end position="240"/>
    </location>
</feature>
<evidence type="ECO:0008006" key="6">
    <source>
        <dbReference type="Google" id="ProtNLM"/>
    </source>
</evidence>
<feature type="compositionally biased region" description="Polar residues" evidence="1">
    <location>
        <begin position="292"/>
        <end position="302"/>
    </location>
</feature>
<feature type="compositionally biased region" description="Low complexity" evidence="1">
    <location>
        <begin position="229"/>
        <end position="240"/>
    </location>
</feature>
<dbReference type="RefSeq" id="XP_021772772.1">
    <property type="nucleotide sequence ID" value="XM_021917080.1"/>
</dbReference>
<dbReference type="InterPro" id="IPR032795">
    <property type="entry name" value="DUF3741-assoc"/>
</dbReference>
<feature type="region of interest" description="Disordered" evidence="1">
    <location>
        <begin position="252"/>
        <end position="404"/>
    </location>
</feature>